<sequence>MNNTDQARKVDQISLEIMKLSLSNRNIVQIKPTSPIRSESMSRTFEEHRKQETSLGLTDLEPVQLNILKTQLPLLKDKLKSSCVAQGEDFCMN</sequence>
<dbReference type="EMBL" id="KV017174">
    <property type="protein sequence ID" value="KZV18953.1"/>
    <property type="molecule type" value="Genomic_DNA"/>
</dbReference>
<evidence type="ECO:0000313" key="2">
    <source>
        <dbReference type="Proteomes" id="UP000250235"/>
    </source>
</evidence>
<dbReference type="AlphaFoldDB" id="A0A2Z7ABG3"/>
<evidence type="ECO:0000313" key="1">
    <source>
        <dbReference type="EMBL" id="KZV18953.1"/>
    </source>
</evidence>
<organism evidence="1 2">
    <name type="scientific">Dorcoceras hygrometricum</name>
    <dbReference type="NCBI Taxonomy" id="472368"/>
    <lineage>
        <taxon>Eukaryota</taxon>
        <taxon>Viridiplantae</taxon>
        <taxon>Streptophyta</taxon>
        <taxon>Embryophyta</taxon>
        <taxon>Tracheophyta</taxon>
        <taxon>Spermatophyta</taxon>
        <taxon>Magnoliopsida</taxon>
        <taxon>eudicotyledons</taxon>
        <taxon>Gunneridae</taxon>
        <taxon>Pentapetalae</taxon>
        <taxon>asterids</taxon>
        <taxon>lamiids</taxon>
        <taxon>Lamiales</taxon>
        <taxon>Gesneriaceae</taxon>
        <taxon>Didymocarpoideae</taxon>
        <taxon>Trichosporeae</taxon>
        <taxon>Loxocarpinae</taxon>
        <taxon>Dorcoceras</taxon>
    </lineage>
</organism>
<proteinExistence type="predicted"/>
<gene>
    <name evidence="1" type="ORF">F511_03469</name>
</gene>
<protein>
    <submittedName>
        <fullName evidence="1">Uncharacterized protein</fullName>
    </submittedName>
</protein>
<accession>A0A2Z7ABG3</accession>
<name>A0A2Z7ABG3_9LAMI</name>
<reference evidence="1 2" key="1">
    <citation type="journal article" date="2015" name="Proc. Natl. Acad. Sci. U.S.A.">
        <title>The resurrection genome of Boea hygrometrica: A blueprint for survival of dehydration.</title>
        <authorList>
            <person name="Xiao L."/>
            <person name="Yang G."/>
            <person name="Zhang L."/>
            <person name="Yang X."/>
            <person name="Zhao S."/>
            <person name="Ji Z."/>
            <person name="Zhou Q."/>
            <person name="Hu M."/>
            <person name="Wang Y."/>
            <person name="Chen M."/>
            <person name="Xu Y."/>
            <person name="Jin H."/>
            <person name="Xiao X."/>
            <person name="Hu G."/>
            <person name="Bao F."/>
            <person name="Hu Y."/>
            <person name="Wan P."/>
            <person name="Li L."/>
            <person name="Deng X."/>
            <person name="Kuang T."/>
            <person name="Xiang C."/>
            <person name="Zhu J.K."/>
            <person name="Oliver M.J."/>
            <person name="He Y."/>
        </authorList>
    </citation>
    <scope>NUCLEOTIDE SEQUENCE [LARGE SCALE GENOMIC DNA]</scope>
    <source>
        <strain evidence="2">cv. XS01</strain>
    </source>
</reference>
<dbReference type="Proteomes" id="UP000250235">
    <property type="component" value="Unassembled WGS sequence"/>
</dbReference>
<keyword evidence="2" id="KW-1185">Reference proteome</keyword>